<dbReference type="InterPro" id="IPR000160">
    <property type="entry name" value="GGDEF_dom"/>
</dbReference>
<feature type="domain" description="GGDEF" evidence="1">
    <location>
        <begin position="206"/>
        <end position="334"/>
    </location>
</feature>
<dbReference type="SMART" id="SM00065">
    <property type="entry name" value="GAF"/>
    <property type="match status" value="1"/>
</dbReference>
<dbReference type="Proteomes" id="UP000516018">
    <property type="component" value="Chromosome"/>
</dbReference>
<dbReference type="InterPro" id="IPR043128">
    <property type="entry name" value="Rev_trsase/Diguanyl_cyclase"/>
</dbReference>
<gene>
    <name evidence="2" type="ORF">H8B22_14115</name>
</gene>
<dbReference type="InterPro" id="IPR052163">
    <property type="entry name" value="DGC-Regulatory_Protein"/>
</dbReference>
<reference evidence="2 3" key="1">
    <citation type="submission" date="2020-08" db="EMBL/GenBank/DDBJ databases">
        <title>Lysobacter sp. II4 sp. nov., isolated from soil.</title>
        <authorList>
            <person name="Woo C.Y."/>
            <person name="Kim J."/>
        </authorList>
    </citation>
    <scope>NUCLEOTIDE SEQUENCE [LARGE SCALE GENOMIC DNA]</scope>
    <source>
        <strain evidence="2 3">II4</strain>
    </source>
</reference>
<dbReference type="Gene3D" id="3.30.70.270">
    <property type="match status" value="1"/>
</dbReference>
<evidence type="ECO:0000313" key="3">
    <source>
        <dbReference type="Proteomes" id="UP000516018"/>
    </source>
</evidence>
<dbReference type="Pfam" id="PF13185">
    <property type="entry name" value="GAF_2"/>
    <property type="match status" value="1"/>
</dbReference>
<dbReference type="RefSeq" id="WP_187712022.1">
    <property type="nucleotide sequence ID" value="NZ_CP060820.1"/>
</dbReference>
<accession>A0A7H0FX15</accession>
<dbReference type="NCBIfam" id="TIGR00254">
    <property type="entry name" value="GGDEF"/>
    <property type="match status" value="1"/>
</dbReference>
<name>A0A7H0FX15_9GAMM</name>
<evidence type="ECO:0000259" key="1">
    <source>
        <dbReference type="PROSITE" id="PS50887"/>
    </source>
</evidence>
<dbReference type="EMBL" id="CP060820">
    <property type="protein sequence ID" value="QNP40581.1"/>
    <property type="molecule type" value="Genomic_DNA"/>
</dbReference>
<dbReference type="PROSITE" id="PS50887">
    <property type="entry name" value="GGDEF"/>
    <property type="match status" value="1"/>
</dbReference>
<dbReference type="KEGG" id="lsx:H8B22_14115"/>
<dbReference type="SUPFAM" id="SSF55073">
    <property type="entry name" value="Nucleotide cyclase"/>
    <property type="match status" value="1"/>
</dbReference>
<dbReference type="PANTHER" id="PTHR46663">
    <property type="entry name" value="DIGUANYLATE CYCLASE DGCT-RELATED"/>
    <property type="match status" value="1"/>
</dbReference>
<sequence length="334" mass="36169">MAIAQTPSADLLLRVIQVQTEIARLGADLGGVMALVAERTQALTRAAGAVIELAEGDDMVYRASSGIAESYLGLRLKRDNSLSGLCIRLGHPLRCDDSETDPRVDREACRRIGLRSMIVVPLRHHDQVVGVLKVLSVEPTAFHDEDLHMLGLMSDLVAAAMFHATQHESGALFHRATHDPLTGLPNRALFYERLRGAQAEARRETRRFAVMSVDMDGLKPINDSHGHRAGDAAICEVAARIRNSTRAADTVARLGGDEFGVILAQCSDRDGVQAHAQRLNTCVGADFAFEQHPLRLGASIGAAIYPDDGDSLETLLEAADQAMYVNKRAGRPAR</sequence>
<protein>
    <submittedName>
        <fullName evidence="2">GGDEF domain-containing protein</fullName>
    </submittedName>
</protein>
<organism evidence="2 3">
    <name type="scientific">Agrilutibacter terrestris</name>
    <dbReference type="NCBI Taxonomy" id="2865112"/>
    <lineage>
        <taxon>Bacteria</taxon>
        <taxon>Pseudomonadati</taxon>
        <taxon>Pseudomonadota</taxon>
        <taxon>Gammaproteobacteria</taxon>
        <taxon>Lysobacterales</taxon>
        <taxon>Lysobacteraceae</taxon>
        <taxon>Agrilutibacter</taxon>
    </lineage>
</organism>
<dbReference type="CDD" id="cd01949">
    <property type="entry name" value="GGDEF"/>
    <property type="match status" value="1"/>
</dbReference>
<evidence type="ECO:0000313" key="2">
    <source>
        <dbReference type="EMBL" id="QNP40581.1"/>
    </source>
</evidence>
<dbReference type="InterPro" id="IPR029787">
    <property type="entry name" value="Nucleotide_cyclase"/>
</dbReference>
<dbReference type="SUPFAM" id="SSF55781">
    <property type="entry name" value="GAF domain-like"/>
    <property type="match status" value="1"/>
</dbReference>
<dbReference type="Gene3D" id="3.30.450.40">
    <property type="match status" value="1"/>
</dbReference>
<dbReference type="AlphaFoldDB" id="A0A7H0FX15"/>
<dbReference type="Pfam" id="PF00990">
    <property type="entry name" value="GGDEF"/>
    <property type="match status" value="1"/>
</dbReference>
<dbReference type="SMART" id="SM00267">
    <property type="entry name" value="GGDEF"/>
    <property type="match status" value="1"/>
</dbReference>
<dbReference type="InterPro" id="IPR003018">
    <property type="entry name" value="GAF"/>
</dbReference>
<dbReference type="PANTHER" id="PTHR46663:SF2">
    <property type="entry name" value="GGDEF DOMAIN-CONTAINING PROTEIN"/>
    <property type="match status" value="1"/>
</dbReference>
<dbReference type="InterPro" id="IPR029016">
    <property type="entry name" value="GAF-like_dom_sf"/>
</dbReference>
<proteinExistence type="predicted"/>
<keyword evidence="3" id="KW-1185">Reference proteome</keyword>